<feature type="domain" description="Myb-like" evidence="3">
    <location>
        <begin position="108"/>
        <end position="172"/>
    </location>
</feature>
<feature type="compositionally biased region" description="Polar residues" evidence="2">
    <location>
        <begin position="211"/>
        <end position="226"/>
    </location>
</feature>
<dbReference type="PANTHER" id="PTHR47595">
    <property type="entry name" value="HEAT SHOCK 70 KDA PROTEIN 14"/>
    <property type="match status" value="1"/>
</dbReference>
<reference evidence="4 5" key="1">
    <citation type="submission" date="2023-04" db="EMBL/GenBank/DDBJ databases">
        <title>Genome of Basidiobolus ranarum AG-B5.</title>
        <authorList>
            <person name="Stajich J.E."/>
            <person name="Carter-House D."/>
            <person name="Gryganskyi A."/>
        </authorList>
    </citation>
    <scope>NUCLEOTIDE SEQUENCE [LARGE SCALE GENOMIC DNA]</scope>
    <source>
        <strain evidence="4 5">AG-B5</strain>
    </source>
</reference>
<proteinExistence type="predicted"/>
<dbReference type="InterPro" id="IPR001005">
    <property type="entry name" value="SANT/Myb"/>
</dbReference>
<dbReference type="InterPro" id="IPR044822">
    <property type="entry name" value="Myb_DNA-bind_4"/>
</dbReference>
<name>A0ABR2W0P8_9FUNG</name>
<evidence type="ECO:0000313" key="4">
    <source>
        <dbReference type="EMBL" id="KAK9712417.1"/>
    </source>
</evidence>
<accession>A0ABR2W0P8</accession>
<sequence>MESFDNNLVDTTTEQSNDTSDILQTEHASLESTHFPNLSGPFHDAVVISEHSLQIPDSSEFMVDSELPHTETVNYSLTPVSNHENHSPTNEFSTPITIKKERENSASLKRERSENWQHQETKLLLKLWEKYYDELKKYKRNSNVWDKMAQELRTNGFERNAAQCKSRVRVLMAKYKSCFVNDIEDPEAVDGFDYFEDLKRLISGNLSRVVNTPNRNSPAHYTSTSRSHQHTGPVENNGRVNGVDDDEVFESNYKRSKVAEQMYEVIQHLMRRDEREDNHQEIEHQIRKKKRQEKINLRAEKERRREDRARLRDEELRKVIMIQSELMASLIESIKRS</sequence>
<evidence type="ECO:0000313" key="5">
    <source>
        <dbReference type="Proteomes" id="UP001479436"/>
    </source>
</evidence>
<evidence type="ECO:0000256" key="2">
    <source>
        <dbReference type="SAM" id="MobiDB-lite"/>
    </source>
</evidence>
<comment type="caution">
    <text evidence="4">The sequence shown here is derived from an EMBL/GenBank/DDBJ whole genome shotgun (WGS) entry which is preliminary data.</text>
</comment>
<feature type="coiled-coil region" evidence="1">
    <location>
        <begin position="272"/>
        <end position="317"/>
    </location>
</feature>
<dbReference type="Proteomes" id="UP001479436">
    <property type="component" value="Unassembled WGS sequence"/>
</dbReference>
<evidence type="ECO:0000256" key="1">
    <source>
        <dbReference type="SAM" id="Coils"/>
    </source>
</evidence>
<gene>
    <name evidence="4" type="ORF">K7432_007172</name>
</gene>
<protein>
    <recommendedName>
        <fullName evidence="3">Myb-like domain-containing protein</fullName>
    </recommendedName>
</protein>
<dbReference type="PROSITE" id="PS50090">
    <property type="entry name" value="MYB_LIKE"/>
    <property type="match status" value="1"/>
</dbReference>
<dbReference type="EMBL" id="JASJQH010007219">
    <property type="protein sequence ID" value="KAK9712417.1"/>
    <property type="molecule type" value="Genomic_DNA"/>
</dbReference>
<keyword evidence="1" id="KW-0175">Coiled coil</keyword>
<dbReference type="PANTHER" id="PTHR47595:SF1">
    <property type="entry name" value="MYB_SANT-LIKE DNA-BINDING DOMAIN-CONTAINING PROTEIN"/>
    <property type="match status" value="1"/>
</dbReference>
<dbReference type="Pfam" id="PF13837">
    <property type="entry name" value="Myb_DNA-bind_4"/>
    <property type="match status" value="1"/>
</dbReference>
<feature type="region of interest" description="Disordered" evidence="2">
    <location>
        <begin position="79"/>
        <end position="98"/>
    </location>
</feature>
<evidence type="ECO:0000259" key="3">
    <source>
        <dbReference type="PROSITE" id="PS50090"/>
    </source>
</evidence>
<keyword evidence="5" id="KW-1185">Reference proteome</keyword>
<feature type="region of interest" description="Disordered" evidence="2">
    <location>
        <begin position="211"/>
        <end position="244"/>
    </location>
</feature>
<organism evidence="4 5">
    <name type="scientific">Basidiobolus ranarum</name>
    <dbReference type="NCBI Taxonomy" id="34480"/>
    <lineage>
        <taxon>Eukaryota</taxon>
        <taxon>Fungi</taxon>
        <taxon>Fungi incertae sedis</taxon>
        <taxon>Zoopagomycota</taxon>
        <taxon>Entomophthoromycotina</taxon>
        <taxon>Basidiobolomycetes</taxon>
        <taxon>Basidiobolales</taxon>
        <taxon>Basidiobolaceae</taxon>
        <taxon>Basidiobolus</taxon>
    </lineage>
</organism>
<feature type="compositionally biased region" description="Polar residues" evidence="2">
    <location>
        <begin position="79"/>
        <end position="96"/>
    </location>
</feature>
<dbReference type="Gene3D" id="1.10.10.60">
    <property type="entry name" value="Homeodomain-like"/>
    <property type="match status" value="1"/>
</dbReference>
<feature type="region of interest" description="Disordered" evidence="2">
    <location>
        <begin position="1"/>
        <end position="20"/>
    </location>
</feature>